<dbReference type="PRINTS" id="PR00390">
    <property type="entry name" value="PHPHLIPASEC"/>
</dbReference>
<feature type="domain" description="PI-PLC Y-box" evidence="4">
    <location>
        <begin position="208"/>
        <end position="294"/>
    </location>
</feature>
<gene>
    <name evidence="5" type="primary">PLC6</name>
    <name evidence="5" type="ORF">CR513_59865</name>
</gene>
<dbReference type="PANTHER" id="PTHR10336">
    <property type="entry name" value="PHOSPHOINOSITIDE-SPECIFIC PHOSPHOLIPASE C FAMILY PROTEIN"/>
    <property type="match status" value="1"/>
</dbReference>
<evidence type="ECO:0000259" key="4">
    <source>
        <dbReference type="PROSITE" id="PS50008"/>
    </source>
</evidence>
<comment type="subcellular location">
    <subcellularLocation>
        <location evidence="1">Cell membrane</location>
        <topology evidence="1">Peripheral membrane protein</topology>
    </subcellularLocation>
</comment>
<feature type="compositionally biased region" description="Basic and acidic residues" evidence="3">
    <location>
        <begin position="155"/>
        <end position="169"/>
    </location>
</feature>
<dbReference type="AlphaFoldDB" id="A0A371E748"/>
<reference evidence="5" key="1">
    <citation type="submission" date="2018-05" db="EMBL/GenBank/DDBJ databases">
        <title>Draft genome of Mucuna pruriens seed.</title>
        <authorList>
            <person name="Nnadi N.E."/>
            <person name="Vos R."/>
            <person name="Hasami M.H."/>
            <person name="Devisetty U.K."/>
            <person name="Aguiy J.C."/>
        </authorList>
    </citation>
    <scope>NUCLEOTIDE SEQUENCE [LARGE SCALE GENOMIC DNA]</scope>
    <source>
        <strain evidence="5">JCA_2017</strain>
    </source>
</reference>
<evidence type="ECO:0000256" key="3">
    <source>
        <dbReference type="SAM" id="MobiDB-lite"/>
    </source>
</evidence>
<sequence>MNRLTKDTLVVILNNSTREGKLNMDVITNKLLNEKERHTEKGLYIQFEVNLVESKGKSKTLTSSVKLKACLNAIKEYAFFASLYPVVITFEDHITPFLQAKVAQMVDDIFGDMLFRPEPEYSKHVKEFPSPEKLKEKILISTKPPESPENQGQGLEDKDERSRVNYKDDSGEDDDTLEYRDLISIHAGKPKGKLENWLIDRDQARRLSLSEQELEDIAKNHGTDIVRFTQRNLLRIYPKGTRLDSSNYDPMIGWMHGAQMVAFNMQGGGHFRRYMEGMFRANGGCGYVKKPDILLNVGPNNEVFDPRATRKVQKTLHVLVYMGDGWRSDFGPTHFDFYSPPDFRVKE</sequence>
<evidence type="ECO:0000256" key="1">
    <source>
        <dbReference type="ARBA" id="ARBA00004202"/>
    </source>
</evidence>
<keyword evidence="2" id="KW-0378">Hydrolase</keyword>
<dbReference type="GO" id="GO:0005886">
    <property type="term" value="C:plasma membrane"/>
    <property type="evidence" value="ECO:0007669"/>
    <property type="project" value="UniProtKB-SubCell"/>
</dbReference>
<dbReference type="STRING" id="157652.A0A371E748"/>
<dbReference type="InterPro" id="IPR017946">
    <property type="entry name" value="PLC-like_Pdiesterase_TIM-brl"/>
</dbReference>
<dbReference type="PROSITE" id="PS50008">
    <property type="entry name" value="PIPLC_Y_DOMAIN"/>
    <property type="match status" value="1"/>
</dbReference>
<dbReference type="EMBL" id="QJKJ01015856">
    <property type="protein sequence ID" value="RDX61862.1"/>
    <property type="molecule type" value="Genomic_DNA"/>
</dbReference>
<evidence type="ECO:0000313" key="5">
    <source>
        <dbReference type="EMBL" id="RDX61862.1"/>
    </source>
</evidence>
<proteinExistence type="predicted"/>
<dbReference type="OrthoDB" id="269822at2759"/>
<dbReference type="Gene3D" id="3.20.20.190">
    <property type="entry name" value="Phosphatidylinositol (PI) phosphodiesterase"/>
    <property type="match status" value="1"/>
</dbReference>
<dbReference type="GO" id="GO:0048015">
    <property type="term" value="P:phosphatidylinositol-mediated signaling"/>
    <property type="evidence" value="ECO:0007669"/>
    <property type="project" value="TreeGrafter"/>
</dbReference>
<name>A0A371E748_MUCPR</name>
<dbReference type="SMART" id="SM00148">
    <property type="entry name" value="PLCXc"/>
    <property type="match status" value="1"/>
</dbReference>
<dbReference type="Pfam" id="PF00388">
    <property type="entry name" value="PI-PLC-X"/>
    <property type="match status" value="1"/>
</dbReference>
<evidence type="ECO:0000313" key="6">
    <source>
        <dbReference type="Proteomes" id="UP000257109"/>
    </source>
</evidence>
<dbReference type="Pfam" id="PF00387">
    <property type="entry name" value="PI-PLC-Y"/>
    <property type="match status" value="1"/>
</dbReference>
<dbReference type="InterPro" id="IPR001192">
    <property type="entry name" value="PI-PLC_fam"/>
</dbReference>
<feature type="region of interest" description="Disordered" evidence="3">
    <location>
        <begin position="140"/>
        <end position="173"/>
    </location>
</feature>
<dbReference type="GO" id="GO:0004435">
    <property type="term" value="F:phosphatidylinositol-4,5-bisphosphate phospholipase C activity"/>
    <property type="evidence" value="ECO:0007669"/>
    <property type="project" value="UniProtKB-EC"/>
</dbReference>
<dbReference type="InterPro" id="IPR001711">
    <property type="entry name" value="PLipase_C_Pinositol-sp_Y"/>
</dbReference>
<dbReference type="InterPro" id="IPR000909">
    <property type="entry name" value="PLipase_C_PInositol-sp_X_dom"/>
</dbReference>
<organism evidence="5 6">
    <name type="scientific">Mucuna pruriens</name>
    <name type="common">Velvet bean</name>
    <name type="synonym">Dolichos pruriens</name>
    <dbReference type="NCBI Taxonomy" id="157652"/>
    <lineage>
        <taxon>Eukaryota</taxon>
        <taxon>Viridiplantae</taxon>
        <taxon>Streptophyta</taxon>
        <taxon>Embryophyta</taxon>
        <taxon>Tracheophyta</taxon>
        <taxon>Spermatophyta</taxon>
        <taxon>Magnoliopsida</taxon>
        <taxon>eudicotyledons</taxon>
        <taxon>Gunneridae</taxon>
        <taxon>Pentapetalae</taxon>
        <taxon>rosids</taxon>
        <taxon>fabids</taxon>
        <taxon>Fabales</taxon>
        <taxon>Fabaceae</taxon>
        <taxon>Papilionoideae</taxon>
        <taxon>50 kb inversion clade</taxon>
        <taxon>NPAAA clade</taxon>
        <taxon>indigoferoid/millettioid clade</taxon>
        <taxon>Phaseoleae</taxon>
        <taxon>Mucuna</taxon>
    </lineage>
</organism>
<dbReference type="SMART" id="SM00149">
    <property type="entry name" value="PLCYc"/>
    <property type="match status" value="1"/>
</dbReference>
<feature type="non-terminal residue" evidence="5">
    <location>
        <position position="1"/>
    </location>
</feature>
<evidence type="ECO:0000256" key="2">
    <source>
        <dbReference type="RuleBase" id="RU361133"/>
    </source>
</evidence>
<dbReference type="SUPFAM" id="SSF51695">
    <property type="entry name" value="PLC-like phosphodiesterases"/>
    <property type="match status" value="1"/>
</dbReference>
<dbReference type="GO" id="GO:0016042">
    <property type="term" value="P:lipid catabolic process"/>
    <property type="evidence" value="ECO:0007669"/>
    <property type="project" value="UniProtKB-KW"/>
</dbReference>
<accession>A0A371E748</accession>
<comment type="caution">
    <text evidence="5">The sequence shown here is derived from an EMBL/GenBank/DDBJ whole genome shotgun (WGS) entry which is preliminary data.</text>
</comment>
<keyword evidence="2" id="KW-0443">Lipid metabolism</keyword>
<dbReference type="GO" id="GO:0051209">
    <property type="term" value="P:release of sequestered calcium ion into cytosol"/>
    <property type="evidence" value="ECO:0007669"/>
    <property type="project" value="TreeGrafter"/>
</dbReference>
<keyword evidence="6" id="KW-1185">Reference proteome</keyword>
<dbReference type="EC" id="3.1.4.11" evidence="2"/>
<dbReference type="Proteomes" id="UP000257109">
    <property type="component" value="Unassembled WGS sequence"/>
</dbReference>
<dbReference type="PANTHER" id="PTHR10336:SF105">
    <property type="entry name" value="PHOSPHOINOSITIDE PHOSPHOLIPASE C 1"/>
    <property type="match status" value="1"/>
</dbReference>
<protein>
    <recommendedName>
        <fullName evidence="2">Phosphoinositide phospholipase C</fullName>
        <ecNumber evidence="2">3.1.4.11</ecNumber>
    </recommendedName>
</protein>
<keyword evidence="2" id="KW-0442">Lipid degradation</keyword>
<comment type="catalytic activity">
    <reaction evidence="2">
        <text>a 1,2-diacyl-sn-glycero-3-phospho-(1D-myo-inositol-4,5-bisphosphate) + H2O = 1D-myo-inositol 1,4,5-trisphosphate + a 1,2-diacyl-sn-glycerol + H(+)</text>
        <dbReference type="Rhea" id="RHEA:33179"/>
        <dbReference type="ChEBI" id="CHEBI:15377"/>
        <dbReference type="ChEBI" id="CHEBI:15378"/>
        <dbReference type="ChEBI" id="CHEBI:17815"/>
        <dbReference type="ChEBI" id="CHEBI:58456"/>
        <dbReference type="ChEBI" id="CHEBI:203600"/>
        <dbReference type="EC" id="3.1.4.11"/>
    </reaction>
</comment>
<dbReference type="PROSITE" id="PS50007">
    <property type="entry name" value="PIPLC_X_DOMAIN"/>
    <property type="match status" value="1"/>
</dbReference>